<dbReference type="InterPro" id="IPR004013">
    <property type="entry name" value="PHP_dom"/>
</dbReference>
<evidence type="ECO:0000313" key="2">
    <source>
        <dbReference type="EMBL" id="HIZ57579.1"/>
    </source>
</evidence>
<protein>
    <submittedName>
        <fullName evidence="2">PHP domain-containing protein</fullName>
    </submittedName>
</protein>
<dbReference type="PANTHER" id="PTHR42924">
    <property type="entry name" value="EXONUCLEASE"/>
    <property type="match status" value="1"/>
</dbReference>
<dbReference type="SUPFAM" id="SSF89550">
    <property type="entry name" value="PHP domain-like"/>
    <property type="match status" value="1"/>
</dbReference>
<dbReference type="GO" id="GO:0035312">
    <property type="term" value="F:5'-3' DNA exonuclease activity"/>
    <property type="evidence" value="ECO:0007669"/>
    <property type="project" value="TreeGrafter"/>
</dbReference>
<dbReference type="Pfam" id="PF02811">
    <property type="entry name" value="PHP"/>
    <property type="match status" value="1"/>
</dbReference>
<sequence>MAGDLHNHSTCSDGSTPIHRLAAMAARAGLDAMAISDHDTLRSAGYCYRHPVQEGVRLIPAVELTGYDYERRHRVHLLCYWPQDCPELRAHCDTMRRRRNECCLQSARELEGMYPLFRTEQALEYARDSGVLFKSGIMQALQELGLADGIYGEAYHRLFGWEPRGLVLHSPEYPPVEEVIATARAARGVLVFAHPTVYKSMPLVRQLVAEGKLDGIEIDHPRNSEADKAECRELCRRHGLIVTGGTDFHGSNTAHPHPVGTCTTADDQIARIDALAKEYQK</sequence>
<reference evidence="2" key="1">
    <citation type="journal article" date="2021" name="PeerJ">
        <title>Extensive microbial diversity within the chicken gut microbiome revealed by metagenomics and culture.</title>
        <authorList>
            <person name="Gilroy R."/>
            <person name="Ravi A."/>
            <person name="Getino M."/>
            <person name="Pursley I."/>
            <person name="Horton D.L."/>
            <person name="Alikhan N.F."/>
            <person name="Baker D."/>
            <person name="Gharbi K."/>
            <person name="Hall N."/>
            <person name="Watson M."/>
            <person name="Adriaenssens E.M."/>
            <person name="Foster-Nyarko E."/>
            <person name="Jarju S."/>
            <person name="Secka A."/>
            <person name="Antonio M."/>
            <person name="Oren A."/>
            <person name="Chaudhuri R.R."/>
            <person name="La Ragione R."/>
            <person name="Hildebrand F."/>
            <person name="Pallen M.J."/>
        </authorList>
    </citation>
    <scope>NUCLEOTIDE SEQUENCE</scope>
    <source>
        <strain evidence="2">ChiBcec16-3735</strain>
    </source>
</reference>
<dbReference type="Proteomes" id="UP000824065">
    <property type="component" value="Unassembled WGS sequence"/>
</dbReference>
<gene>
    <name evidence="2" type="ORF">H9725_03205</name>
</gene>
<accession>A0A9D2FF49</accession>
<dbReference type="CDD" id="cd07438">
    <property type="entry name" value="PHP_HisPPase_AMP"/>
    <property type="match status" value="1"/>
</dbReference>
<organism evidence="2 3">
    <name type="scientific">Candidatus Faecalibacterium gallistercoris</name>
    <dbReference type="NCBI Taxonomy" id="2838579"/>
    <lineage>
        <taxon>Bacteria</taxon>
        <taxon>Bacillati</taxon>
        <taxon>Bacillota</taxon>
        <taxon>Clostridia</taxon>
        <taxon>Eubacteriales</taxon>
        <taxon>Oscillospiraceae</taxon>
        <taxon>Faecalibacterium</taxon>
    </lineage>
</organism>
<dbReference type="GO" id="GO:0004534">
    <property type="term" value="F:5'-3' RNA exonuclease activity"/>
    <property type="evidence" value="ECO:0007669"/>
    <property type="project" value="TreeGrafter"/>
</dbReference>
<evidence type="ECO:0000313" key="3">
    <source>
        <dbReference type="Proteomes" id="UP000824065"/>
    </source>
</evidence>
<evidence type="ECO:0000259" key="1">
    <source>
        <dbReference type="SMART" id="SM00481"/>
    </source>
</evidence>
<dbReference type="Gene3D" id="3.20.20.140">
    <property type="entry name" value="Metal-dependent hydrolases"/>
    <property type="match status" value="1"/>
</dbReference>
<dbReference type="InterPro" id="IPR052018">
    <property type="entry name" value="PHP_domain"/>
</dbReference>
<dbReference type="InterPro" id="IPR003141">
    <property type="entry name" value="Pol/His_phosphatase_N"/>
</dbReference>
<dbReference type="SMART" id="SM00481">
    <property type="entry name" value="POLIIIAc"/>
    <property type="match status" value="1"/>
</dbReference>
<proteinExistence type="predicted"/>
<dbReference type="Gene3D" id="1.10.150.650">
    <property type="match status" value="1"/>
</dbReference>
<feature type="domain" description="Polymerase/histidinol phosphatase N-terminal" evidence="1">
    <location>
        <begin position="3"/>
        <end position="68"/>
    </location>
</feature>
<name>A0A9D2FF49_9FIRM</name>
<dbReference type="InterPro" id="IPR016195">
    <property type="entry name" value="Pol/histidinol_Pase-like"/>
</dbReference>
<dbReference type="EMBL" id="DXBJ01000021">
    <property type="protein sequence ID" value="HIZ57579.1"/>
    <property type="molecule type" value="Genomic_DNA"/>
</dbReference>
<reference evidence="2" key="2">
    <citation type="submission" date="2021-04" db="EMBL/GenBank/DDBJ databases">
        <authorList>
            <person name="Gilroy R."/>
        </authorList>
    </citation>
    <scope>NUCLEOTIDE SEQUENCE</scope>
    <source>
        <strain evidence="2">ChiBcec16-3735</strain>
    </source>
</reference>
<dbReference type="AlphaFoldDB" id="A0A9D2FF49"/>
<dbReference type="PANTHER" id="PTHR42924:SF3">
    <property type="entry name" value="POLYMERASE_HISTIDINOL PHOSPHATASE N-TERMINAL DOMAIN-CONTAINING PROTEIN"/>
    <property type="match status" value="1"/>
</dbReference>
<comment type="caution">
    <text evidence="2">The sequence shown here is derived from an EMBL/GenBank/DDBJ whole genome shotgun (WGS) entry which is preliminary data.</text>
</comment>